<reference evidence="2 3" key="1">
    <citation type="submission" date="2018-09" db="EMBL/GenBank/DDBJ databases">
        <title>Whole genome sequencing of Idiomarina andamanensis W-5T (LMG 29773T= JCM 31645T).</title>
        <authorList>
            <person name="Das S.K."/>
        </authorList>
    </citation>
    <scope>NUCLEOTIDE SEQUENCE [LARGE SCALE GENOMIC DNA]</scope>
    <source>
        <strain evidence="2 3">W-5T</strain>
    </source>
</reference>
<evidence type="ECO:0000256" key="1">
    <source>
        <dbReference type="SAM" id="Phobius"/>
    </source>
</evidence>
<dbReference type="EMBL" id="CP032551">
    <property type="protein sequence ID" value="QGT94974.1"/>
    <property type="molecule type" value="Genomic_DNA"/>
</dbReference>
<evidence type="ECO:0000313" key="3">
    <source>
        <dbReference type="Proteomes" id="UP000427820"/>
    </source>
</evidence>
<accession>A0AA92EUR8</accession>
<gene>
    <name evidence="2" type="ORF">D3795_01750</name>
</gene>
<name>A0AA92EUR8_9GAMM</name>
<organism evidence="2 3">
    <name type="scientific">Pseudidiomarina andamanensis</name>
    <dbReference type="NCBI Taxonomy" id="1940690"/>
    <lineage>
        <taxon>Bacteria</taxon>
        <taxon>Pseudomonadati</taxon>
        <taxon>Pseudomonadota</taxon>
        <taxon>Gammaproteobacteria</taxon>
        <taxon>Alteromonadales</taxon>
        <taxon>Idiomarinaceae</taxon>
        <taxon>Pseudidiomarina</taxon>
    </lineage>
</organism>
<proteinExistence type="predicted"/>
<dbReference type="RefSeq" id="WP_156265882.1">
    <property type="nucleotide sequence ID" value="NZ_CP032551.1"/>
</dbReference>
<feature type="transmembrane region" description="Helical" evidence="1">
    <location>
        <begin position="41"/>
        <end position="60"/>
    </location>
</feature>
<feature type="transmembrane region" description="Helical" evidence="1">
    <location>
        <begin position="7"/>
        <end position="29"/>
    </location>
</feature>
<evidence type="ECO:0000313" key="2">
    <source>
        <dbReference type="EMBL" id="QGT94974.1"/>
    </source>
</evidence>
<keyword evidence="1" id="KW-0812">Transmembrane</keyword>
<keyword evidence="3" id="KW-1185">Reference proteome</keyword>
<keyword evidence="1" id="KW-0472">Membrane</keyword>
<keyword evidence="1" id="KW-1133">Transmembrane helix</keyword>
<dbReference type="AlphaFoldDB" id="A0AA92EUR8"/>
<dbReference type="KEGG" id="panm:D3795_01750"/>
<dbReference type="Proteomes" id="UP000427820">
    <property type="component" value="Chromosome"/>
</dbReference>
<protein>
    <submittedName>
        <fullName evidence="2">Uncharacterized protein</fullName>
    </submittedName>
</protein>
<sequence>MNYIKENFRFLLAALANLLALVASIWWLIESNFSKQGNIEIEPIVSTITLTATLLGLNFVNNKLSKPLLKIKLSISFAESPIYGRMQGMNVAVENHSIFKTFISQFQIELPQKEQVTVLLYEGFTSQLLPKVVLEPGQSFSFNVVKQNLSGAVNSINEFGRLVVKTDIGHKFYVPAEEVRKHIGYLLES</sequence>